<name>A0A4Z2J9F3_9TELE</name>
<protein>
    <submittedName>
        <fullName evidence="2">Uncharacterized protein</fullName>
    </submittedName>
</protein>
<comment type="caution">
    <text evidence="2">The sequence shown here is derived from an EMBL/GenBank/DDBJ whole genome shotgun (WGS) entry which is preliminary data.</text>
</comment>
<reference evidence="2 3" key="1">
    <citation type="submission" date="2019-03" db="EMBL/GenBank/DDBJ databases">
        <title>First draft genome of Liparis tanakae, snailfish: a comprehensive survey of snailfish specific genes.</title>
        <authorList>
            <person name="Kim W."/>
            <person name="Song I."/>
            <person name="Jeong J.-H."/>
            <person name="Kim D."/>
            <person name="Kim S."/>
            <person name="Ryu S."/>
            <person name="Song J.Y."/>
            <person name="Lee S.K."/>
        </authorList>
    </citation>
    <scope>NUCLEOTIDE SEQUENCE [LARGE SCALE GENOMIC DNA]</scope>
    <source>
        <tissue evidence="2">Muscle</tissue>
    </source>
</reference>
<proteinExistence type="predicted"/>
<accession>A0A4Z2J9F3</accession>
<gene>
    <name evidence="2" type="ORF">EYF80_003393</name>
</gene>
<evidence type="ECO:0000313" key="2">
    <source>
        <dbReference type="EMBL" id="TNN86308.1"/>
    </source>
</evidence>
<evidence type="ECO:0000313" key="3">
    <source>
        <dbReference type="Proteomes" id="UP000314294"/>
    </source>
</evidence>
<sequence length="77" mass="8240">MTSEGVVTPENSAKDSGNVGVVAFGSFGVLTDSFLSHNSHMTHKQARLSFLPNRSYSDNGRTILANEQESQDSLGPL</sequence>
<feature type="region of interest" description="Disordered" evidence="1">
    <location>
        <begin position="52"/>
        <end position="77"/>
    </location>
</feature>
<organism evidence="2 3">
    <name type="scientific">Liparis tanakae</name>
    <name type="common">Tanaka's snailfish</name>
    <dbReference type="NCBI Taxonomy" id="230148"/>
    <lineage>
        <taxon>Eukaryota</taxon>
        <taxon>Metazoa</taxon>
        <taxon>Chordata</taxon>
        <taxon>Craniata</taxon>
        <taxon>Vertebrata</taxon>
        <taxon>Euteleostomi</taxon>
        <taxon>Actinopterygii</taxon>
        <taxon>Neopterygii</taxon>
        <taxon>Teleostei</taxon>
        <taxon>Neoteleostei</taxon>
        <taxon>Acanthomorphata</taxon>
        <taxon>Eupercaria</taxon>
        <taxon>Perciformes</taxon>
        <taxon>Cottioidei</taxon>
        <taxon>Cottales</taxon>
        <taxon>Liparidae</taxon>
        <taxon>Liparis</taxon>
    </lineage>
</organism>
<dbReference type="AlphaFoldDB" id="A0A4Z2J9F3"/>
<dbReference type="EMBL" id="SRLO01000016">
    <property type="protein sequence ID" value="TNN86308.1"/>
    <property type="molecule type" value="Genomic_DNA"/>
</dbReference>
<keyword evidence="3" id="KW-1185">Reference proteome</keyword>
<evidence type="ECO:0000256" key="1">
    <source>
        <dbReference type="SAM" id="MobiDB-lite"/>
    </source>
</evidence>
<dbReference type="Proteomes" id="UP000314294">
    <property type="component" value="Unassembled WGS sequence"/>
</dbReference>